<proteinExistence type="predicted"/>
<reference evidence="1 2" key="1">
    <citation type="journal article" date="2019" name="Int. J. Syst. Evol. Microbiol.">
        <title>The Global Catalogue of Microorganisms (GCM) 10K type strain sequencing project: providing services to taxonomists for standard genome sequencing and annotation.</title>
        <authorList>
            <consortium name="The Broad Institute Genomics Platform"/>
            <consortium name="The Broad Institute Genome Sequencing Center for Infectious Disease"/>
            <person name="Wu L."/>
            <person name="Ma J."/>
        </authorList>
    </citation>
    <scope>NUCLEOTIDE SEQUENCE [LARGE SCALE GENOMIC DNA]</scope>
    <source>
        <strain evidence="1 2">JCM 16014</strain>
    </source>
</reference>
<sequence>MEVVGDHELHLDRRDLSLFGDAVEDLAEGHEHVTKQGVVVDTFAGVKAKVVAVVHRIPC</sequence>
<keyword evidence="2" id="KW-1185">Reference proteome</keyword>
<gene>
    <name evidence="1" type="ORF">GCM10009839_33430</name>
</gene>
<protein>
    <submittedName>
        <fullName evidence="1">Uncharacterized protein</fullName>
    </submittedName>
</protein>
<comment type="caution">
    <text evidence="1">The sequence shown here is derived from an EMBL/GenBank/DDBJ whole genome shotgun (WGS) entry which is preliminary data.</text>
</comment>
<organism evidence="1 2">
    <name type="scientific">Catenulispora yoronensis</name>
    <dbReference type="NCBI Taxonomy" id="450799"/>
    <lineage>
        <taxon>Bacteria</taxon>
        <taxon>Bacillati</taxon>
        <taxon>Actinomycetota</taxon>
        <taxon>Actinomycetes</taxon>
        <taxon>Catenulisporales</taxon>
        <taxon>Catenulisporaceae</taxon>
        <taxon>Catenulispora</taxon>
    </lineage>
</organism>
<accession>A0ABN2U8P4</accession>
<dbReference type="Proteomes" id="UP001500751">
    <property type="component" value="Unassembled WGS sequence"/>
</dbReference>
<evidence type="ECO:0000313" key="1">
    <source>
        <dbReference type="EMBL" id="GAA2030900.1"/>
    </source>
</evidence>
<name>A0ABN2U8P4_9ACTN</name>
<evidence type="ECO:0000313" key="2">
    <source>
        <dbReference type="Proteomes" id="UP001500751"/>
    </source>
</evidence>
<dbReference type="EMBL" id="BAAAQN010000017">
    <property type="protein sequence ID" value="GAA2030900.1"/>
    <property type="molecule type" value="Genomic_DNA"/>
</dbReference>